<dbReference type="RefSeq" id="WP_123799585.1">
    <property type="nucleotide sequence ID" value="NZ_RMVG01000003.1"/>
</dbReference>
<sequence>MQASDYLRMKFQSERQLAVYGQQGVISTWRAIKEIGTDIYAGVERVSWYSSCVIPGYRDVCQELIAEEKRMHRSVLSLYRYRNVISHMFRLYFETIIDDSKNGNPSGRVRSVNAKITKVADHVMTGRAMRLAIALSLANALAASELVTRVVIERLSRRVPVIVLAFQLIGTDQKCALAARRLKQLDPEYYQALYQAEIEMLYYFIEPVLAGLIKHYQMHFLNDFQGFHNYIKEVLHV</sequence>
<dbReference type="Proteomes" id="UP000281332">
    <property type="component" value="Unassembled WGS sequence"/>
</dbReference>
<proteinExistence type="predicted"/>
<evidence type="ECO:0000313" key="2">
    <source>
        <dbReference type="Proteomes" id="UP000281332"/>
    </source>
</evidence>
<reference evidence="1 2" key="1">
    <citation type="submission" date="2018-11" db="EMBL/GenBank/DDBJ databases">
        <title>Whole genome sequencing of Pantoea sp. RIT388.</title>
        <authorList>
            <person name="Gan H.M."/>
            <person name="Hudson A.O."/>
        </authorList>
    </citation>
    <scope>NUCLEOTIDE SEQUENCE [LARGE SCALE GENOMIC DNA]</scope>
    <source>
        <strain evidence="1 2">RIT388</strain>
    </source>
</reference>
<comment type="caution">
    <text evidence="1">The sequence shown here is derived from an EMBL/GenBank/DDBJ whole genome shotgun (WGS) entry which is preliminary data.</text>
</comment>
<name>A0A3N4PGK7_9GAMM</name>
<dbReference type="OrthoDB" id="6433535at2"/>
<dbReference type="EMBL" id="RMVG01000003">
    <property type="protein sequence ID" value="RPE02860.1"/>
    <property type="molecule type" value="Genomic_DNA"/>
</dbReference>
<keyword evidence="2" id="KW-1185">Reference proteome</keyword>
<evidence type="ECO:0000313" key="1">
    <source>
        <dbReference type="EMBL" id="RPE02860.1"/>
    </source>
</evidence>
<protein>
    <submittedName>
        <fullName evidence="1">Uncharacterized protein</fullName>
    </submittedName>
</protein>
<accession>A0A3N4PGK7</accession>
<organism evidence="1 2">
    <name type="scientific">Candidatus Pantoea deserta</name>
    <dbReference type="NCBI Taxonomy" id="1869313"/>
    <lineage>
        <taxon>Bacteria</taxon>
        <taxon>Pseudomonadati</taxon>
        <taxon>Pseudomonadota</taxon>
        <taxon>Gammaproteobacteria</taxon>
        <taxon>Enterobacterales</taxon>
        <taxon>Erwiniaceae</taxon>
        <taxon>Pantoea</taxon>
    </lineage>
</organism>
<dbReference type="AlphaFoldDB" id="A0A3N4PGK7"/>
<gene>
    <name evidence="1" type="ORF">BBB56_05490</name>
</gene>